<sequence>MLGIRAFRSIQQTPGRIICMTRPPAAAFFGLSSCREKSTSSAKGKSKDKEDNDQSKWISRKKRAKRAPELGLDIPNIELVYGIMPVTAAIKQGRRDVHGLYVQSNYEGDMQRERLEEVIKLAEAMDVMMQKVPKRSLDAAVENTVHQGLVLKTQRFPSPKVRDLGSFVNGQHQITFSDDSVVTYQARGKYPLWLCLDGIQDSHNLGSIIRSALYFGVDGIILCGERFCRPTPAVSKASAGAMECMNVFKVTKIDGVLSRAKSKGWTVVCTTTRNSSDASSVAIGELGELGSPTVLVLGSEDRGISDAILDLSDINVHISAQSETPEILDSLNVNVAASILLSSLRMSQ</sequence>
<evidence type="ECO:0000256" key="7">
    <source>
        <dbReference type="ARBA" id="ARBA00022946"/>
    </source>
</evidence>
<keyword evidence="6" id="KW-0949">S-adenosyl-L-methionine</keyword>
<dbReference type="EMBL" id="JANBOH010000385">
    <property type="protein sequence ID" value="KAJ1642521.1"/>
    <property type="molecule type" value="Genomic_DNA"/>
</dbReference>
<dbReference type="InterPro" id="IPR013123">
    <property type="entry name" value="SpoU_subst-bd"/>
</dbReference>
<comment type="subcellular location">
    <subcellularLocation>
        <location evidence="1">Mitochondrion</location>
    </subcellularLocation>
</comment>
<keyword evidence="3" id="KW-0698">rRNA processing</keyword>
<dbReference type="InterPro" id="IPR029064">
    <property type="entry name" value="Ribosomal_eL30-like_sf"/>
</dbReference>
<dbReference type="InterPro" id="IPR001537">
    <property type="entry name" value="SpoU_MeTrfase"/>
</dbReference>
<evidence type="ECO:0000256" key="4">
    <source>
        <dbReference type="ARBA" id="ARBA00022603"/>
    </source>
</evidence>
<dbReference type="SUPFAM" id="SSF75217">
    <property type="entry name" value="alpha/beta knot"/>
    <property type="match status" value="1"/>
</dbReference>
<keyword evidence="8" id="KW-0496">Mitochondrion</keyword>
<keyword evidence="13" id="KW-1185">Reference proteome</keyword>
<evidence type="ECO:0000259" key="11">
    <source>
        <dbReference type="SMART" id="SM00967"/>
    </source>
</evidence>
<dbReference type="InterPro" id="IPR047261">
    <property type="entry name" value="MRM1_MeTrfase_dom"/>
</dbReference>
<evidence type="ECO:0000256" key="2">
    <source>
        <dbReference type="ARBA" id="ARBA00007228"/>
    </source>
</evidence>
<keyword evidence="5" id="KW-0808">Transferase</keyword>
<dbReference type="Pfam" id="PF08032">
    <property type="entry name" value="SpoU_sub_bind"/>
    <property type="match status" value="1"/>
</dbReference>
<keyword evidence="4" id="KW-0489">Methyltransferase</keyword>
<comment type="caution">
    <text evidence="12">The sequence shown here is derived from an EMBL/GenBank/DDBJ whole genome shotgun (WGS) entry which is preliminary data.</text>
</comment>
<evidence type="ECO:0000256" key="8">
    <source>
        <dbReference type="ARBA" id="ARBA00023128"/>
    </source>
</evidence>
<dbReference type="Gene3D" id="3.30.1330.30">
    <property type="match status" value="1"/>
</dbReference>
<protein>
    <recommendedName>
        <fullName evidence="9">rRNA methyltransferase 1, mitochondrial</fullName>
    </recommendedName>
</protein>
<dbReference type="GO" id="GO:0016435">
    <property type="term" value="F:rRNA (guanine) methyltransferase activity"/>
    <property type="evidence" value="ECO:0007669"/>
    <property type="project" value="TreeGrafter"/>
</dbReference>
<evidence type="ECO:0000256" key="1">
    <source>
        <dbReference type="ARBA" id="ARBA00004173"/>
    </source>
</evidence>
<evidence type="ECO:0000256" key="5">
    <source>
        <dbReference type="ARBA" id="ARBA00022679"/>
    </source>
</evidence>
<dbReference type="NCBIfam" id="TIGR00186">
    <property type="entry name" value="rRNA_methyl_3"/>
    <property type="match status" value="1"/>
</dbReference>
<dbReference type="InterPro" id="IPR047182">
    <property type="entry name" value="MRM1"/>
</dbReference>
<gene>
    <name evidence="12" type="ORF">LPJ64_005640</name>
</gene>
<feature type="domain" description="RNA 2-O ribose methyltransferase substrate binding" evidence="11">
    <location>
        <begin position="79"/>
        <end position="159"/>
    </location>
</feature>
<dbReference type="PROSITE" id="PS51257">
    <property type="entry name" value="PROKAR_LIPOPROTEIN"/>
    <property type="match status" value="1"/>
</dbReference>
<organism evidence="12 13">
    <name type="scientific">Coemansia asiatica</name>
    <dbReference type="NCBI Taxonomy" id="1052880"/>
    <lineage>
        <taxon>Eukaryota</taxon>
        <taxon>Fungi</taxon>
        <taxon>Fungi incertae sedis</taxon>
        <taxon>Zoopagomycota</taxon>
        <taxon>Kickxellomycotina</taxon>
        <taxon>Kickxellomycetes</taxon>
        <taxon>Kickxellales</taxon>
        <taxon>Kickxellaceae</taxon>
        <taxon>Coemansia</taxon>
    </lineage>
</organism>
<dbReference type="Gene3D" id="3.40.1280.10">
    <property type="match status" value="1"/>
</dbReference>
<keyword evidence="7" id="KW-0809">Transit peptide</keyword>
<evidence type="ECO:0000313" key="13">
    <source>
        <dbReference type="Proteomes" id="UP001145021"/>
    </source>
</evidence>
<evidence type="ECO:0000256" key="3">
    <source>
        <dbReference type="ARBA" id="ARBA00022552"/>
    </source>
</evidence>
<evidence type="ECO:0000313" key="12">
    <source>
        <dbReference type="EMBL" id="KAJ1642521.1"/>
    </source>
</evidence>
<dbReference type="SUPFAM" id="SSF55315">
    <property type="entry name" value="L30e-like"/>
    <property type="match status" value="1"/>
</dbReference>
<dbReference type="GO" id="GO:0005739">
    <property type="term" value="C:mitochondrion"/>
    <property type="evidence" value="ECO:0007669"/>
    <property type="project" value="UniProtKB-SubCell"/>
</dbReference>
<dbReference type="PANTHER" id="PTHR46103:SF1">
    <property type="entry name" value="RRNA METHYLTRANSFERASE 1, MITOCHONDRIAL"/>
    <property type="match status" value="1"/>
</dbReference>
<feature type="region of interest" description="Disordered" evidence="10">
    <location>
        <begin position="37"/>
        <end position="62"/>
    </location>
</feature>
<comment type="similarity">
    <text evidence="2">Belongs to the class IV-like SAM-binding methyltransferase superfamily. RNA methyltransferase TrmH family.</text>
</comment>
<dbReference type="CDD" id="cd18105">
    <property type="entry name" value="SpoU-like_MRM1"/>
    <property type="match status" value="1"/>
</dbReference>
<proteinExistence type="inferred from homology"/>
<name>A0A9W8CHW1_9FUNG</name>
<dbReference type="InterPro" id="IPR029028">
    <property type="entry name" value="Alpha/beta_knot_MTases"/>
</dbReference>
<dbReference type="PANTHER" id="PTHR46103">
    <property type="entry name" value="RRNA METHYLTRANSFERASE 1, MITOCHONDRIAL"/>
    <property type="match status" value="1"/>
</dbReference>
<dbReference type="GO" id="GO:0003723">
    <property type="term" value="F:RNA binding"/>
    <property type="evidence" value="ECO:0007669"/>
    <property type="project" value="InterPro"/>
</dbReference>
<accession>A0A9W8CHW1</accession>
<dbReference type="Proteomes" id="UP001145021">
    <property type="component" value="Unassembled WGS sequence"/>
</dbReference>
<reference evidence="12" key="1">
    <citation type="submission" date="2022-07" db="EMBL/GenBank/DDBJ databases">
        <title>Phylogenomic reconstructions and comparative analyses of Kickxellomycotina fungi.</title>
        <authorList>
            <person name="Reynolds N.K."/>
            <person name="Stajich J.E."/>
            <person name="Barry K."/>
            <person name="Grigoriev I.V."/>
            <person name="Crous P."/>
            <person name="Smith M.E."/>
        </authorList>
    </citation>
    <scope>NUCLEOTIDE SEQUENCE</scope>
    <source>
        <strain evidence="12">NBRC 105413</strain>
    </source>
</reference>
<evidence type="ECO:0000256" key="10">
    <source>
        <dbReference type="SAM" id="MobiDB-lite"/>
    </source>
</evidence>
<dbReference type="SMART" id="SM00967">
    <property type="entry name" value="SpoU_sub_bind"/>
    <property type="match status" value="1"/>
</dbReference>
<dbReference type="InterPro" id="IPR004441">
    <property type="entry name" value="rRNA_MeTrfase_TrmH"/>
</dbReference>
<evidence type="ECO:0000256" key="6">
    <source>
        <dbReference type="ARBA" id="ARBA00022691"/>
    </source>
</evidence>
<evidence type="ECO:0000256" key="9">
    <source>
        <dbReference type="ARBA" id="ARBA00034881"/>
    </source>
</evidence>
<feature type="compositionally biased region" description="Basic and acidic residues" evidence="10">
    <location>
        <begin position="45"/>
        <end position="54"/>
    </location>
</feature>
<dbReference type="AlphaFoldDB" id="A0A9W8CHW1"/>
<dbReference type="InterPro" id="IPR029026">
    <property type="entry name" value="tRNA_m1G_MTases_N"/>
</dbReference>
<dbReference type="Pfam" id="PF00588">
    <property type="entry name" value="SpoU_methylase"/>
    <property type="match status" value="1"/>
</dbReference>